<keyword evidence="2" id="KW-1185">Reference proteome</keyword>
<dbReference type="Proteomes" id="UP001055879">
    <property type="component" value="Linkage Group LG01"/>
</dbReference>
<comment type="caution">
    <text evidence="1">The sequence shown here is derived from an EMBL/GenBank/DDBJ whole genome shotgun (WGS) entry which is preliminary data.</text>
</comment>
<reference evidence="1 2" key="2">
    <citation type="journal article" date="2022" name="Mol. Ecol. Resour.">
        <title>The genomes of chicory, endive, great burdock and yacon provide insights into Asteraceae paleo-polyploidization history and plant inulin production.</title>
        <authorList>
            <person name="Fan W."/>
            <person name="Wang S."/>
            <person name="Wang H."/>
            <person name="Wang A."/>
            <person name="Jiang F."/>
            <person name="Liu H."/>
            <person name="Zhao H."/>
            <person name="Xu D."/>
            <person name="Zhang Y."/>
        </authorList>
    </citation>
    <scope>NUCLEOTIDE SEQUENCE [LARGE SCALE GENOMIC DNA]</scope>
    <source>
        <strain evidence="2">cv. Niubang</strain>
    </source>
</reference>
<proteinExistence type="predicted"/>
<reference evidence="2" key="1">
    <citation type="journal article" date="2022" name="Mol. Ecol. Resour.">
        <title>The genomes of chicory, endive, great burdock and yacon provide insights into Asteraceae palaeo-polyploidization history and plant inulin production.</title>
        <authorList>
            <person name="Fan W."/>
            <person name="Wang S."/>
            <person name="Wang H."/>
            <person name="Wang A."/>
            <person name="Jiang F."/>
            <person name="Liu H."/>
            <person name="Zhao H."/>
            <person name="Xu D."/>
            <person name="Zhang Y."/>
        </authorList>
    </citation>
    <scope>NUCLEOTIDE SEQUENCE [LARGE SCALE GENOMIC DNA]</scope>
    <source>
        <strain evidence="2">cv. Niubang</strain>
    </source>
</reference>
<protein>
    <submittedName>
        <fullName evidence="1">Uncharacterized protein</fullName>
    </submittedName>
</protein>
<gene>
    <name evidence="1" type="ORF">L6452_03435</name>
</gene>
<evidence type="ECO:0000313" key="2">
    <source>
        <dbReference type="Proteomes" id="UP001055879"/>
    </source>
</evidence>
<sequence>MNPFQASSNNLDRMRRASRHIHFQGEEDAEKKRFAPDDLTSASASLKPDPYPEYLSKTGAEDVFAGINESLSALVIQTLLPIHSKQSLHQKGKGNGKGKGNE</sequence>
<name>A0ACB9FLL5_ARCLA</name>
<evidence type="ECO:0000313" key="1">
    <source>
        <dbReference type="EMBL" id="KAI3772253.1"/>
    </source>
</evidence>
<dbReference type="EMBL" id="CM042047">
    <property type="protein sequence ID" value="KAI3772253.1"/>
    <property type="molecule type" value="Genomic_DNA"/>
</dbReference>
<accession>A0ACB9FLL5</accession>
<organism evidence="1 2">
    <name type="scientific">Arctium lappa</name>
    <name type="common">Greater burdock</name>
    <name type="synonym">Lappa major</name>
    <dbReference type="NCBI Taxonomy" id="4217"/>
    <lineage>
        <taxon>Eukaryota</taxon>
        <taxon>Viridiplantae</taxon>
        <taxon>Streptophyta</taxon>
        <taxon>Embryophyta</taxon>
        <taxon>Tracheophyta</taxon>
        <taxon>Spermatophyta</taxon>
        <taxon>Magnoliopsida</taxon>
        <taxon>eudicotyledons</taxon>
        <taxon>Gunneridae</taxon>
        <taxon>Pentapetalae</taxon>
        <taxon>asterids</taxon>
        <taxon>campanulids</taxon>
        <taxon>Asterales</taxon>
        <taxon>Asteraceae</taxon>
        <taxon>Carduoideae</taxon>
        <taxon>Cardueae</taxon>
        <taxon>Arctiinae</taxon>
        <taxon>Arctium</taxon>
    </lineage>
</organism>